<dbReference type="PANTHER" id="PTHR34203:SF15">
    <property type="entry name" value="SLL1173 PROTEIN"/>
    <property type="match status" value="1"/>
</dbReference>
<gene>
    <name evidence="2" type="ordered locus">Plav_2165</name>
</gene>
<name>A7HV46_PARL1</name>
<dbReference type="NCBIfam" id="TIGR01444">
    <property type="entry name" value="fkbM_fam"/>
    <property type="match status" value="1"/>
</dbReference>
<organism evidence="2 3">
    <name type="scientific">Parvibaculum lavamentivorans (strain DS-1 / DSM 13023 / NCIMB 13966)</name>
    <dbReference type="NCBI Taxonomy" id="402881"/>
    <lineage>
        <taxon>Bacteria</taxon>
        <taxon>Pseudomonadati</taxon>
        <taxon>Pseudomonadota</taxon>
        <taxon>Alphaproteobacteria</taxon>
        <taxon>Hyphomicrobiales</taxon>
        <taxon>Parvibaculaceae</taxon>
        <taxon>Parvibaculum</taxon>
    </lineage>
</organism>
<keyword evidence="2" id="KW-0808">Transferase</keyword>
<dbReference type="Proteomes" id="UP000006377">
    <property type="component" value="Chromosome"/>
</dbReference>
<keyword evidence="3" id="KW-1185">Reference proteome</keyword>
<dbReference type="Pfam" id="PF05050">
    <property type="entry name" value="Methyltransf_21"/>
    <property type="match status" value="1"/>
</dbReference>
<dbReference type="InterPro" id="IPR006342">
    <property type="entry name" value="FkbM_mtfrase"/>
</dbReference>
<dbReference type="GO" id="GO:0008168">
    <property type="term" value="F:methyltransferase activity"/>
    <property type="evidence" value="ECO:0007669"/>
    <property type="project" value="UniProtKB-KW"/>
</dbReference>
<dbReference type="OrthoDB" id="4104638at2"/>
<dbReference type="PANTHER" id="PTHR34203">
    <property type="entry name" value="METHYLTRANSFERASE, FKBM FAMILY PROTEIN"/>
    <property type="match status" value="1"/>
</dbReference>
<dbReference type="SUPFAM" id="SSF53335">
    <property type="entry name" value="S-adenosyl-L-methionine-dependent methyltransferases"/>
    <property type="match status" value="1"/>
</dbReference>
<dbReference type="Gene3D" id="3.40.50.150">
    <property type="entry name" value="Vaccinia Virus protein VP39"/>
    <property type="match status" value="1"/>
</dbReference>
<dbReference type="HOGENOM" id="CLU_1146352_0_0_5"/>
<dbReference type="eggNOG" id="COG2242">
    <property type="taxonomic scope" value="Bacteria"/>
</dbReference>
<dbReference type="RefSeq" id="WP_012111084.1">
    <property type="nucleotide sequence ID" value="NC_009719.1"/>
</dbReference>
<protein>
    <submittedName>
        <fullName evidence="2">Methyltransferase FkbM family</fullName>
    </submittedName>
</protein>
<sequence>MTDIKASFLKRLNAVRHGEMSIVSHEGCRFLLSKRNRLDQKMMGGLNWERALRERAAAEIRDKKLNLFIDVGANLGLYAIDLNRRAGPIETIAFEPQPESHNQLCGNIFLNEFSDIVTARQAALSDENGEATMTVYADSTIHSQLGTGIRSDKRKFDRQITVPVIRFDDHYPIENRRVFIKMDVEGHEQRALEGMRNFLTRNKASLQIESGPSQYAPLAALLAGMGYRAEGESGMDRFFSNL</sequence>
<dbReference type="STRING" id="402881.Plav_2165"/>
<keyword evidence="2" id="KW-0489">Methyltransferase</keyword>
<dbReference type="GO" id="GO:0032259">
    <property type="term" value="P:methylation"/>
    <property type="evidence" value="ECO:0007669"/>
    <property type="project" value="UniProtKB-KW"/>
</dbReference>
<accession>A7HV46</accession>
<evidence type="ECO:0000313" key="3">
    <source>
        <dbReference type="Proteomes" id="UP000006377"/>
    </source>
</evidence>
<feature type="domain" description="Methyltransferase FkbM" evidence="1">
    <location>
        <begin position="70"/>
        <end position="228"/>
    </location>
</feature>
<evidence type="ECO:0000313" key="2">
    <source>
        <dbReference type="EMBL" id="ABS63779.1"/>
    </source>
</evidence>
<reference evidence="2 3" key="1">
    <citation type="journal article" date="2011" name="Stand. Genomic Sci.">
        <title>Complete genome sequence of Parvibaculum lavamentivorans type strain (DS-1(T)).</title>
        <authorList>
            <person name="Schleheck D."/>
            <person name="Weiss M."/>
            <person name="Pitluck S."/>
            <person name="Bruce D."/>
            <person name="Land M.L."/>
            <person name="Han S."/>
            <person name="Saunders E."/>
            <person name="Tapia R."/>
            <person name="Detter C."/>
            <person name="Brettin T."/>
            <person name="Han J."/>
            <person name="Woyke T."/>
            <person name="Goodwin L."/>
            <person name="Pennacchio L."/>
            <person name="Nolan M."/>
            <person name="Cook A.M."/>
            <person name="Kjelleberg S."/>
            <person name="Thomas T."/>
        </authorList>
    </citation>
    <scope>NUCLEOTIDE SEQUENCE [LARGE SCALE GENOMIC DNA]</scope>
    <source>
        <strain evidence="3">DS-1 / DSM 13023 / NCIMB 13966</strain>
    </source>
</reference>
<dbReference type="InterPro" id="IPR052514">
    <property type="entry name" value="SAM-dependent_MTase"/>
</dbReference>
<dbReference type="KEGG" id="pla:Plav_2165"/>
<dbReference type="InterPro" id="IPR029063">
    <property type="entry name" value="SAM-dependent_MTases_sf"/>
</dbReference>
<dbReference type="AlphaFoldDB" id="A7HV46"/>
<evidence type="ECO:0000259" key="1">
    <source>
        <dbReference type="Pfam" id="PF05050"/>
    </source>
</evidence>
<proteinExistence type="predicted"/>
<dbReference type="EMBL" id="CP000774">
    <property type="protein sequence ID" value="ABS63779.1"/>
    <property type="molecule type" value="Genomic_DNA"/>
</dbReference>